<dbReference type="EMBL" id="KQ964264">
    <property type="protein sequence ID" value="KXJ87162.1"/>
    <property type="molecule type" value="Genomic_DNA"/>
</dbReference>
<keyword evidence="2" id="KW-1185">Reference proteome</keyword>
<gene>
    <name evidence="1" type="ORF">Micbo1qcDRAFT_218455</name>
</gene>
<dbReference type="InterPro" id="IPR011042">
    <property type="entry name" value="6-blade_b-propeller_TolB-like"/>
</dbReference>
<evidence type="ECO:0000313" key="2">
    <source>
        <dbReference type="Proteomes" id="UP000070501"/>
    </source>
</evidence>
<dbReference type="PANTHER" id="PTHR42060:SF1">
    <property type="entry name" value="NHL REPEAT-CONTAINING PROTEIN"/>
    <property type="match status" value="1"/>
</dbReference>
<evidence type="ECO:0000313" key="1">
    <source>
        <dbReference type="EMBL" id="KXJ87162.1"/>
    </source>
</evidence>
<reference evidence="2" key="1">
    <citation type="submission" date="2016-02" db="EMBL/GenBank/DDBJ databases">
        <title>Draft genome sequence of Microdochium bolleyi, a fungal endophyte of beachgrass.</title>
        <authorList>
            <consortium name="DOE Joint Genome Institute"/>
            <person name="David A.S."/>
            <person name="May G."/>
            <person name="Haridas S."/>
            <person name="Lim J."/>
            <person name="Wang M."/>
            <person name="Labutti K."/>
            <person name="Lipzen A."/>
            <person name="Barry K."/>
            <person name="Grigoriev I.V."/>
        </authorList>
    </citation>
    <scope>NUCLEOTIDE SEQUENCE [LARGE SCALE GENOMIC DNA]</scope>
    <source>
        <strain evidence="2">J235TASD1</strain>
    </source>
</reference>
<dbReference type="PANTHER" id="PTHR42060">
    <property type="entry name" value="NHL REPEAT-CONTAINING PROTEIN-RELATED"/>
    <property type="match status" value="1"/>
</dbReference>
<dbReference type="InParanoid" id="A0A136IQF7"/>
<dbReference type="OrthoDB" id="9977941at2759"/>
<dbReference type="Gene3D" id="2.120.10.30">
    <property type="entry name" value="TolB, C-terminal domain"/>
    <property type="match status" value="1"/>
</dbReference>
<dbReference type="SUPFAM" id="SSF63829">
    <property type="entry name" value="Calcium-dependent phosphotriesterase"/>
    <property type="match status" value="1"/>
</dbReference>
<dbReference type="AlphaFoldDB" id="A0A136IQF7"/>
<dbReference type="InterPro" id="IPR052998">
    <property type="entry name" value="Hetero-Diels-Alderase-like"/>
</dbReference>
<name>A0A136IQF7_9PEZI</name>
<sequence length="310" mass="32258">MAATQAHSSPACGDAIPEHHGKVLFSFNPAIAIENVALTSSGALLLTTLYDGGRLYALDPTEAKPAAKLVATMPGCDGLTGIQEIAPDVFAVTGGPLGPTGFEGLKSFNVSISSSGHQPVTVAETASVPGSAMLNGMAKLANDPTIILGADSFRGEIIRMNTITGETAVAIQDDLFKPTASLSLGINGLKVLRDYLYFTNSAQGILARLRIHSDGTKASEVEVLATLPGTPSRSNFFDDFAIRETHTDRVEVYVATQANSVYRVYDGQLSLFLGGGNSTLLKVPTSAAFSHDGSKLFVVTGGGQVVEVAL</sequence>
<dbReference type="STRING" id="196109.A0A136IQF7"/>
<accession>A0A136IQF7</accession>
<proteinExistence type="predicted"/>
<organism evidence="1 2">
    <name type="scientific">Microdochium bolleyi</name>
    <dbReference type="NCBI Taxonomy" id="196109"/>
    <lineage>
        <taxon>Eukaryota</taxon>
        <taxon>Fungi</taxon>
        <taxon>Dikarya</taxon>
        <taxon>Ascomycota</taxon>
        <taxon>Pezizomycotina</taxon>
        <taxon>Sordariomycetes</taxon>
        <taxon>Xylariomycetidae</taxon>
        <taxon>Xylariales</taxon>
        <taxon>Microdochiaceae</taxon>
        <taxon>Microdochium</taxon>
    </lineage>
</organism>
<dbReference type="Proteomes" id="UP000070501">
    <property type="component" value="Unassembled WGS sequence"/>
</dbReference>
<protein>
    <submittedName>
        <fullName evidence="1">Uncharacterized protein</fullName>
    </submittedName>
</protein>